<dbReference type="Gene3D" id="1.10.150.20">
    <property type="entry name" value="5' to 3' exonuclease, C-terminal subdomain"/>
    <property type="match status" value="1"/>
</dbReference>
<dbReference type="Pfam" id="PF03831">
    <property type="entry name" value="YjdM"/>
    <property type="match status" value="1"/>
</dbReference>
<dbReference type="OrthoDB" id="9810131at2"/>
<feature type="domain" description="PhnA protein N-terminal proteobacterial" evidence="1">
    <location>
        <begin position="131"/>
        <end position="177"/>
    </location>
</feature>
<dbReference type="Pfam" id="PF11731">
    <property type="entry name" value="Cdd1"/>
    <property type="match status" value="1"/>
</dbReference>
<dbReference type="SUPFAM" id="SSF82057">
    <property type="entry name" value="Prokaryotic SH3-related domain"/>
    <property type="match status" value="1"/>
</dbReference>
<protein>
    <submittedName>
        <fullName evidence="2">Alkylphosphonate utilization operon protein PhnA</fullName>
    </submittedName>
</protein>
<organism evidence="2 3">
    <name type="scientific">Mariprofundus aestuarium</name>
    <dbReference type="NCBI Taxonomy" id="1921086"/>
    <lineage>
        <taxon>Bacteria</taxon>
        <taxon>Pseudomonadati</taxon>
        <taxon>Pseudomonadota</taxon>
        <taxon>Candidatius Mariprofundia</taxon>
        <taxon>Mariprofundales</taxon>
        <taxon>Mariprofundaceae</taxon>
        <taxon>Mariprofundus</taxon>
    </lineage>
</organism>
<sequence length="315" mass="35154">MKNPNRETASNLEELPNIGRAIARDLHSIGINHPKELIAKNPFQLYDQLCRISGKKHDPCVIDVLMSAIHFMEGGEPLPWWSFTDERKNTGNGTIDFSMHRTKHRLLNLSPDATDVVASSEGTLIMSIEKELQTRSESKCELCGATDELGVYEVPPTSDGSADQCILACEICRGQIENPDTVDANHWRCLNDSMWSQVPAVQVMAWRMLTRLRAEGWPQDLLDMMYLEDETRAWAEAGSAEAVEEKIIHRDSNGAVLEAGDTVTLTKDLDVKGSTITAKRGTAVRNIRLVQDNAEQIEGRVDGQQIVILTKFVKK</sequence>
<evidence type="ECO:0000313" key="3">
    <source>
        <dbReference type="Proteomes" id="UP000231701"/>
    </source>
</evidence>
<dbReference type="AlphaFoldDB" id="A0A2K8L714"/>
<dbReference type="KEGG" id="maes:Ga0123461_1633"/>
<reference evidence="2 3" key="1">
    <citation type="submission" date="2016-12" db="EMBL/GenBank/DDBJ databases">
        <title>Isolation and genomic insights into novel planktonic Zetaproteobacteria from stratified waters of the Chesapeake Bay.</title>
        <authorList>
            <person name="McAllister S.M."/>
            <person name="Kato S."/>
            <person name="Chan C.S."/>
            <person name="Chiu B.K."/>
            <person name="Field E.K."/>
        </authorList>
    </citation>
    <scope>NUCLEOTIDE SEQUENCE [LARGE SCALE GENOMIC DNA]</scope>
    <source>
        <strain evidence="2 3">CP-5</strain>
    </source>
</reference>
<name>A0A2K8L714_MARES</name>
<dbReference type="EMBL" id="CP018799">
    <property type="protein sequence ID" value="ATX80046.1"/>
    <property type="molecule type" value="Genomic_DNA"/>
</dbReference>
<dbReference type="PANTHER" id="PTHR30305">
    <property type="entry name" value="PROTEIN YJDM-RELATED"/>
    <property type="match status" value="1"/>
</dbReference>
<dbReference type="InterPro" id="IPR013991">
    <property type="entry name" value="PhnaA_N_proteobac"/>
</dbReference>
<dbReference type="InterPro" id="IPR013988">
    <property type="entry name" value="YjdM_C"/>
</dbReference>
<accession>A0A2K8L714</accession>
<evidence type="ECO:0000313" key="2">
    <source>
        <dbReference type="EMBL" id="ATX80046.1"/>
    </source>
</evidence>
<keyword evidence="3" id="KW-1185">Reference proteome</keyword>
<gene>
    <name evidence="2" type="ORF">Ga0123461_1633</name>
</gene>
<dbReference type="SMART" id="SM00782">
    <property type="entry name" value="PhnA_Zn_Ribbon"/>
    <property type="match status" value="1"/>
</dbReference>
<dbReference type="Proteomes" id="UP000231701">
    <property type="component" value="Chromosome"/>
</dbReference>
<dbReference type="PANTHER" id="PTHR30305:SF3">
    <property type="entry name" value="PROTEIN YJDM"/>
    <property type="match status" value="1"/>
</dbReference>
<dbReference type="InterPro" id="IPR021725">
    <property type="entry name" value="Cdd1"/>
</dbReference>
<dbReference type="Gene3D" id="2.30.30.40">
    <property type="entry name" value="SH3 Domains"/>
    <property type="match status" value="1"/>
</dbReference>
<evidence type="ECO:0000259" key="1">
    <source>
        <dbReference type="SMART" id="SM00782"/>
    </source>
</evidence>
<proteinExistence type="predicted"/>